<feature type="region of interest" description="Disordered" evidence="1">
    <location>
        <begin position="374"/>
        <end position="605"/>
    </location>
</feature>
<feature type="compositionally biased region" description="Basic and acidic residues" evidence="1">
    <location>
        <begin position="420"/>
        <end position="433"/>
    </location>
</feature>
<reference evidence="3" key="1">
    <citation type="journal article" date="2020" name="Stud. Mycol.">
        <title>101 Dothideomycetes genomes: a test case for predicting lifestyles and emergence of pathogens.</title>
        <authorList>
            <person name="Haridas S."/>
            <person name="Albert R."/>
            <person name="Binder M."/>
            <person name="Bloem J."/>
            <person name="Labutti K."/>
            <person name="Salamov A."/>
            <person name="Andreopoulos B."/>
            <person name="Baker S."/>
            <person name="Barry K."/>
            <person name="Bills G."/>
            <person name="Bluhm B."/>
            <person name="Cannon C."/>
            <person name="Castanera R."/>
            <person name="Culley D."/>
            <person name="Daum C."/>
            <person name="Ezra D."/>
            <person name="Gonzalez J."/>
            <person name="Henrissat B."/>
            <person name="Kuo A."/>
            <person name="Liang C."/>
            <person name="Lipzen A."/>
            <person name="Lutzoni F."/>
            <person name="Magnuson J."/>
            <person name="Mondo S."/>
            <person name="Nolan M."/>
            <person name="Ohm R."/>
            <person name="Pangilinan J."/>
            <person name="Park H.-J."/>
            <person name="Ramirez L."/>
            <person name="Alfaro M."/>
            <person name="Sun H."/>
            <person name="Tritt A."/>
            <person name="Yoshinaga Y."/>
            <person name="Zwiers L.-H."/>
            <person name="Turgeon B."/>
            <person name="Goodwin S."/>
            <person name="Spatafora J."/>
            <person name="Crous P."/>
            <person name="Grigoriev I."/>
        </authorList>
    </citation>
    <scope>NUCLEOTIDE SEQUENCE</scope>
    <source>
        <strain evidence="3">CBS 675.92</strain>
    </source>
</reference>
<accession>A0A6A5TET1</accession>
<feature type="compositionally biased region" description="Basic and acidic residues" evidence="1">
    <location>
        <begin position="12"/>
        <end position="22"/>
    </location>
</feature>
<gene>
    <name evidence="3" type="ORF">CC80DRAFT_576189</name>
</gene>
<keyword evidence="4" id="KW-1185">Reference proteome</keyword>
<name>A0A6A5TET1_9PLEO</name>
<evidence type="ECO:0000259" key="2">
    <source>
        <dbReference type="Pfam" id="PF24355"/>
    </source>
</evidence>
<feature type="compositionally biased region" description="Polar residues" evidence="1">
    <location>
        <begin position="501"/>
        <end position="511"/>
    </location>
</feature>
<dbReference type="OrthoDB" id="5413703at2759"/>
<feature type="region of interest" description="Disordered" evidence="1">
    <location>
        <begin position="1"/>
        <end position="76"/>
    </location>
</feature>
<dbReference type="InterPro" id="IPR055936">
    <property type="entry name" value="DUF7514"/>
</dbReference>
<evidence type="ECO:0000256" key="1">
    <source>
        <dbReference type="SAM" id="MobiDB-lite"/>
    </source>
</evidence>
<dbReference type="PANTHER" id="PTHR39611:SF1">
    <property type="entry name" value="HYDROXYPROLINE-RICH GLYCOPROTEIN DZ-HRGP"/>
    <property type="match status" value="1"/>
</dbReference>
<dbReference type="EMBL" id="ML977020">
    <property type="protein sequence ID" value="KAF1951121.1"/>
    <property type="molecule type" value="Genomic_DNA"/>
</dbReference>
<organism evidence="3 4">
    <name type="scientific">Byssothecium circinans</name>
    <dbReference type="NCBI Taxonomy" id="147558"/>
    <lineage>
        <taxon>Eukaryota</taxon>
        <taxon>Fungi</taxon>
        <taxon>Dikarya</taxon>
        <taxon>Ascomycota</taxon>
        <taxon>Pezizomycotina</taxon>
        <taxon>Dothideomycetes</taxon>
        <taxon>Pleosporomycetidae</taxon>
        <taxon>Pleosporales</taxon>
        <taxon>Massarineae</taxon>
        <taxon>Massarinaceae</taxon>
        <taxon>Byssothecium</taxon>
    </lineage>
</organism>
<feature type="compositionally biased region" description="Polar residues" evidence="1">
    <location>
        <begin position="42"/>
        <end position="60"/>
    </location>
</feature>
<sequence>MEAHQGHYHYPPAHDYDYDPRDQYSPSYQEEAHFSDPRRPKSPNSSIAASEGTPQTQQPLKNALHNAFDNSDSARTVDPNLIAQITAEVKRSVLDEIKLNGMGGTNQAPPPPPPTFPPSTTTFPPRNVYTPPSPKHADFSSRGSTSPVSPVFNPMFDGTGDTPTPRREHSAPINIPQDKTAPRPPPARMSTEETYTPIEKMWQRLFDLQGQPTPRLGQFLRGLAVHLIEDYEPKNSLVISPAKMLRFYDDVKLGEEIYPWSKIFGQLPDAALSKIYRDMRCQHHFIQERDTDQPHIPALTPDGFQEWMTVMILAYPSTEYERLAKAVLDMPISNADDRKERFPKELPQRLFPDHENLQAQQRCAAVLNAEGVGPLRRAPTFPPPPPMTQPSGISASFERERSPYASRPQEQAVESDDDHAEPLSRPIERERKPYSAAPGGGKIYKDEHSRSVPPEVTMNEQRRRTQSTTSQSQWVPPPNSSQPSQAPRTIPLANGRRPRSPSFSNYGTASDPNVRDIPAGYYNSNLYDPEEENQRFAKDAEMRRNEWSERHADGGHRRSTAGTDSSYDSQPRSVYDDEYYHSRNASNSYDNRGYDGNKGYDSRRY</sequence>
<dbReference type="Proteomes" id="UP000800035">
    <property type="component" value="Unassembled WGS sequence"/>
</dbReference>
<feature type="compositionally biased region" description="Pro residues" evidence="1">
    <location>
        <begin position="108"/>
        <end position="117"/>
    </location>
</feature>
<feature type="compositionally biased region" description="Basic and acidic residues" evidence="1">
    <location>
        <begin position="532"/>
        <end position="556"/>
    </location>
</feature>
<feature type="domain" description="DUF7514" evidence="2">
    <location>
        <begin position="204"/>
        <end position="366"/>
    </location>
</feature>
<evidence type="ECO:0000313" key="3">
    <source>
        <dbReference type="EMBL" id="KAF1951121.1"/>
    </source>
</evidence>
<protein>
    <recommendedName>
        <fullName evidence="2">DUF7514 domain-containing protein</fullName>
    </recommendedName>
</protein>
<feature type="compositionally biased region" description="Basic and acidic residues" evidence="1">
    <location>
        <begin position="30"/>
        <end position="39"/>
    </location>
</feature>
<proteinExistence type="predicted"/>
<feature type="compositionally biased region" description="Polar residues" evidence="1">
    <location>
        <begin position="560"/>
        <end position="572"/>
    </location>
</feature>
<dbReference type="Pfam" id="PF24355">
    <property type="entry name" value="DUF7514"/>
    <property type="match status" value="1"/>
</dbReference>
<feature type="compositionally biased region" description="Basic and acidic residues" evidence="1">
    <location>
        <begin position="592"/>
        <end position="605"/>
    </location>
</feature>
<evidence type="ECO:0000313" key="4">
    <source>
        <dbReference type="Proteomes" id="UP000800035"/>
    </source>
</evidence>
<feature type="region of interest" description="Disordered" evidence="1">
    <location>
        <begin position="100"/>
        <end position="191"/>
    </location>
</feature>
<dbReference type="PANTHER" id="PTHR39611">
    <property type="entry name" value="HYDROXYPROLINE-RICH GLYCOPROTEIN DZ-HRGP-RELATED"/>
    <property type="match status" value="1"/>
</dbReference>
<dbReference type="AlphaFoldDB" id="A0A6A5TET1"/>